<accession>A0AAW2ZH09</accession>
<evidence type="ECO:0000313" key="2">
    <source>
        <dbReference type="EMBL" id="KAL0487927.1"/>
    </source>
</evidence>
<feature type="compositionally biased region" description="Acidic residues" evidence="1">
    <location>
        <begin position="298"/>
        <end position="321"/>
    </location>
</feature>
<dbReference type="Proteomes" id="UP001431209">
    <property type="component" value="Unassembled WGS sequence"/>
</dbReference>
<dbReference type="InterPro" id="IPR026091">
    <property type="entry name" value="HPS4"/>
</dbReference>
<dbReference type="AlphaFoldDB" id="A0AAW2ZH09"/>
<dbReference type="GO" id="GO:0005765">
    <property type="term" value="C:lysosomal membrane"/>
    <property type="evidence" value="ECO:0007669"/>
    <property type="project" value="TreeGrafter"/>
</dbReference>
<proteinExistence type="predicted"/>
<dbReference type="GO" id="GO:0031410">
    <property type="term" value="C:cytoplasmic vesicle"/>
    <property type="evidence" value="ECO:0007669"/>
    <property type="project" value="TreeGrafter"/>
</dbReference>
<comment type="caution">
    <text evidence="2">The sequence shown here is derived from an EMBL/GenBank/DDBJ whole genome shotgun (WGS) entry which is preliminary data.</text>
</comment>
<dbReference type="GO" id="GO:0031267">
    <property type="term" value="F:small GTPase binding"/>
    <property type="evidence" value="ECO:0007669"/>
    <property type="project" value="TreeGrafter"/>
</dbReference>
<evidence type="ECO:0000256" key="1">
    <source>
        <dbReference type="SAM" id="MobiDB-lite"/>
    </source>
</evidence>
<dbReference type="PANTHER" id="PTHR14407:SF9">
    <property type="entry name" value="BLOC-3 COMPLEX MEMBER HPS4"/>
    <property type="match status" value="1"/>
</dbReference>
<organism evidence="2 3">
    <name type="scientific">Acrasis kona</name>
    <dbReference type="NCBI Taxonomy" id="1008807"/>
    <lineage>
        <taxon>Eukaryota</taxon>
        <taxon>Discoba</taxon>
        <taxon>Heterolobosea</taxon>
        <taxon>Tetramitia</taxon>
        <taxon>Eutetramitia</taxon>
        <taxon>Acrasidae</taxon>
        <taxon>Acrasis</taxon>
    </lineage>
</organism>
<sequence>MIVGFVTAYQSFMKSFQPECDVNLIRFKNSKMGFIKLGGLYFCLCSPLSTSDGTLRNQCQQLSEYCSFFHGPISHIKERMESVEEFEYYIKQIGAELVPVVKSFMDRPTSMFNPVPHTELPPKSSSLFIKAHDILTTLMMELPGYLGGAILFDQSVLCTQVDHGLLKYFLHKNLAINEHFNNQTNIEPPSASPRRDSGLQLKQQFEDQKPDDDWVHIQLEPSEQSRLQQVRGQLDLDLMCEEDGQKPVSELTRSEIFSRARKYIVFGSDDRITLFPIYFTKSKMETLRKELQTNQDAHEDDDSIDDEVDDDDEAKTESYDSSEDGEYACLVIAQLSRISLCMILDLKSALHARGTTISSMRSISRDSLKNLEQKIIHRLNTTSTIPTTPSVDLRLTSPTASRSSSDLDDLISDIPYNQQPFILKDGVRLKCISSQTVGSPSIAPENVTIDDGYHSPSVRTFSHFGSSMLMYDSYNKMVTTTSANDAFILRSAIAHECFESDPSINKLFLKNATGFLYAKKLFGSQYYYHQSTPLPANNVKANDVTNIDQLESGVRSAIRREFCVNLF</sequence>
<dbReference type="GO" id="GO:0005085">
    <property type="term" value="F:guanyl-nucleotide exchange factor activity"/>
    <property type="evidence" value="ECO:0007669"/>
    <property type="project" value="TreeGrafter"/>
</dbReference>
<name>A0AAW2ZH09_9EUKA</name>
<dbReference type="EMBL" id="JAOPGA020001386">
    <property type="protein sequence ID" value="KAL0487927.1"/>
    <property type="molecule type" value="Genomic_DNA"/>
</dbReference>
<protein>
    <recommendedName>
        <fullName evidence="4">CCZ1/INTU/HSP4 first Longin domain-containing protein</fullName>
    </recommendedName>
</protein>
<feature type="region of interest" description="Disordered" evidence="1">
    <location>
        <begin position="291"/>
        <end position="321"/>
    </location>
</feature>
<gene>
    <name evidence="2" type="ORF">AKO1_015186</name>
</gene>
<dbReference type="PANTHER" id="PTHR14407">
    <property type="entry name" value="HERMANSKY-PUDLAK SYNDROME 4 PROTEIN LIGHT-EAR PROTEIN-RELATED"/>
    <property type="match status" value="1"/>
</dbReference>
<dbReference type="GO" id="GO:0006605">
    <property type="term" value="P:protein targeting"/>
    <property type="evidence" value="ECO:0007669"/>
    <property type="project" value="TreeGrafter"/>
</dbReference>
<reference evidence="2 3" key="1">
    <citation type="submission" date="2024-03" db="EMBL/GenBank/DDBJ databases">
        <title>The Acrasis kona genome and developmental transcriptomes reveal deep origins of eukaryotic multicellular pathways.</title>
        <authorList>
            <person name="Sheikh S."/>
            <person name="Fu C.-J."/>
            <person name="Brown M.W."/>
            <person name="Baldauf S.L."/>
        </authorList>
    </citation>
    <scope>NUCLEOTIDE SEQUENCE [LARGE SCALE GENOMIC DNA]</scope>
    <source>
        <strain evidence="2 3">ATCC MYA-3509</strain>
    </source>
</reference>
<evidence type="ECO:0000313" key="3">
    <source>
        <dbReference type="Proteomes" id="UP001431209"/>
    </source>
</evidence>
<evidence type="ECO:0008006" key="4">
    <source>
        <dbReference type="Google" id="ProtNLM"/>
    </source>
</evidence>
<dbReference type="GO" id="GO:0031085">
    <property type="term" value="C:BLOC-3 complex"/>
    <property type="evidence" value="ECO:0007669"/>
    <property type="project" value="TreeGrafter"/>
</dbReference>
<keyword evidence="3" id="KW-1185">Reference proteome</keyword>